<dbReference type="PANTHER" id="PTHR43943:SF2">
    <property type="entry name" value="DEHYDROGENASE_REDUCTASE 4"/>
    <property type="match status" value="1"/>
</dbReference>
<dbReference type="PANTHER" id="PTHR43943">
    <property type="entry name" value="DEHYDROGENASE/REDUCTASE (SDR FAMILY) MEMBER 4"/>
    <property type="match status" value="1"/>
</dbReference>
<dbReference type="FunFam" id="3.40.50.720:FF:000084">
    <property type="entry name" value="Short-chain dehydrogenase reductase"/>
    <property type="match status" value="1"/>
</dbReference>
<dbReference type="Gene3D" id="3.40.50.720">
    <property type="entry name" value="NAD(P)-binding Rossmann-like Domain"/>
    <property type="match status" value="1"/>
</dbReference>
<dbReference type="PRINTS" id="PR00080">
    <property type="entry name" value="SDRFAMILY"/>
</dbReference>
<organism evidence="2">
    <name type="scientific">freshwater metagenome</name>
    <dbReference type="NCBI Taxonomy" id="449393"/>
    <lineage>
        <taxon>unclassified sequences</taxon>
        <taxon>metagenomes</taxon>
        <taxon>ecological metagenomes</taxon>
    </lineage>
</organism>
<dbReference type="InterPro" id="IPR002347">
    <property type="entry name" value="SDR_fam"/>
</dbReference>
<dbReference type="AlphaFoldDB" id="A0A6J6EC85"/>
<dbReference type="SUPFAM" id="SSF51735">
    <property type="entry name" value="NAD(P)-binding Rossmann-fold domains"/>
    <property type="match status" value="1"/>
</dbReference>
<dbReference type="CDD" id="cd05233">
    <property type="entry name" value="SDR_c"/>
    <property type="match status" value="1"/>
</dbReference>
<name>A0A6J6EC85_9ZZZZ</name>
<dbReference type="Pfam" id="PF13561">
    <property type="entry name" value="adh_short_C2"/>
    <property type="match status" value="1"/>
</dbReference>
<proteinExistence type="inferred from homology"/>
<dbReference type="EMBL" id="CAEZTS010000020">
    <property type="protein sequence ID" value="CAB4570858.1"/>
    <property type="molecule type" value="Genomic_DNA"/>
</dbReference>
<gene>
    <name evidence="2" type="ORF">UFOPK1722_00367</name>
</gene>
<protein>
    <submittedName>
        <fullName evidence="2">Unannotated protein</fullName>
    </submittedName>
</protein>
<evidence type="ECO:0000313" key="2">
    <source>
        <dbReference type="EMBL" id="CAB4570858.1"/>
    </source>
</evidence>
<reference evidence="2" key="1">
    <citation type="submission" date="2020-05" db="EMBL/GenBank/DDBJ databases">
        <authorList>
            <person name="Chiriac C."/>
            <person name="Salcher M."/>
            <person name="Ghai R."/>
            <person name="Kavagutti S V."/>
        </authorList>
    </citation>
    <scope>NUCLEOTIDE SEQUENCE</scope>
</reference>
<dbReference type="NCBIfam" id="NF005559">
    <property type="entry name" value="PRK07231.1"/>
    <property type="match status" value="1"/>
</dbReference>
<accession>A0A6J6EC85</accession>
<evidence type="ECO:0000256" key="1">
    <source>
        <dbReference type="ARBA" id="ARBA00006484"/>
    </source>
</evidence>
<dbReference type="InterPro" id="IPR036291">
    <property type="entry name" value="NAD(P)-bd_dom_sf"/>
</dbReference>
<sequence length="247" mass="25800">MDVRLDGKVALITGASKGIGLAMAKMYAEAGASVMMVSRKIGPDVIAEAGIEGDVETFAANTGDVEQGRRCVAATVERFGPVDILVNNAATNPYYGPSLGVDEARFDKTFQVNLRGPLFWTQAVWESGMKDRPGVIINVASVGGMRTEGALGIYNLTKAALIHMTRQLAAELGPSRVVGIAPGLVNTDFAKVLVDNFGDRLAAALPLGRIGVPDDIAALATFLASDRASWITGETYVIDGGAGVKSS</sequence>
<dbReference type="PRINTS" id="PR00081">
    <property type="entry name" value="GDHRDH"/>
</dbReference>
<comment type="similarity">
    <text evidence="1">Belongs to the short-chain dehydrogenases/reductases (SDR) family.</text>
</comment>